<feature type="compositionally biased region" description="Basic and acidic residues" evidence="1">
    <location>
        <begin position="1"/>
        <end position="14"/>
    </location>
</feature>
<name>A0ABD3FJE0_9STRA</name>
<evidence type="ECO:0000256" key="1">
    <source>
        <dbReference type="SAM" id="MobiDB-lite"/>
    </source>
</evidence>
<protein>
    <submittedName>
        <fullName evidence="2">Uncharacterized protein</fullName>
    </submittedName>
</protein>
<dbReference type="EMBL" id="JBIMZQ010000015">
    <property type="protein sequence ID" value="KAL3666863.1"/>
    <property type="molecule type" value="Genomic_DNA"/>
</dbReference>
<feature type="compositionally biased region" description="Basic and acidic residues" evidence="1">
    <location>
        <begin position="52"/>
        <end position="69"/>
    </location>
</feature>
<gene>
    <name evidence="2" type="ORF">V7S43_007812</name>
</gene>
<sequence>MEAGSRAREGDARPEGPMGCRQEACAESLKPQSSTKDRHARDPGAEQEDSLEVGRCDRAEDPTEEESRGGRGQYRICGLRERPSSEFAA</sequence>
<dbReference type="Proteomes" id="UP001632037">
    <property type="component" value="Unassembled WGS sequence"/>
</dbReference>
<feature type="compositionally biased region" description="Basic and acidic residues" evidence="1">
    <location>
        <begin position="78"/>
        <end position="89"/>
    </location>
</feature>
<proteinExistence type="predicted"/>
<dbReference type="AlphaFoldDB" id="A0ABD3FJE0"/>
<keyword evidence="3" id="KW-1185">Reference proteome</keyword>
<feature type="compositionally biased region" description="Basic and acidic residues" evidence="1">
    <location>
        <begin position="35"/>
        <end position="44"/>
    </location>
</feature>
<evidence type="ECO:0000313" key="2">
    <source>
        <dbReference type="EMBL" id="KAL3666863.1"/>
    </source>
</evidence>
<evidence type="ECO:0000313" key="3">
    <source>
        <dbReference type="Proteomes" id="UP001632037"/>
    </source>
</evidence>
<organism evidence="2 3">
    <name type="scientific">Phytophthora oleae</name>
    <dbReference type="NCBI Taxonomy" id="2107226"/>
    <lineage>
        <taxon>Eukaryota</taxon>
        <taxon>Sar</taxon>
        <taxon>Stramenopiles</taxon>
        <taxon>Oomycota</taxon>
        <taxon>Peronosporomycetes</taxon>
        <taxon>Peronosporales</taxon>
        <taxon>Peronosporaceae</taxon>
        <taxon>Phytophthora</taxon>
    </lineage>
</organism>
<accession>A0ABD3FJE0</accession>
<feature type="region of interest" description="Disordered" evidence="1">
    <location>
        <begin position="1"/>
        <end position="89"/>
    </location>
</feature>
<comment type="caution">
    <text evidence="2">The sequence shown here is derived from an EMBL/GenBank/DDBJ whole genome shotgun (WGS) entry which is preliminary data.</text>
</comment>
<reference evidence="2 3" key="1">
    <citation type="submission" date="2024-09" db="EMBL/GenBank/DDBJ databases">
        <title>Genome sequencing and assembly of Phytophthora oleae, isolate VK10A, causative agent of rot of olive drupes.</title>
        <authorList>
            <person name="Conti Taguali S."/>
            <person name="Riolo M."/>
            <person name="La Spada F."/>
            <person name="Cacciola S.O."/>
            <person name="Dionisio G."/>
        </authorList>
    </citation>
    <scope>NUCLEOTIDE SEQUENCE [LARGE SCALE GENOMIC DNA]</scope>
    <source>
        <strain evidence="2 3">VK10A</strain>
    </source>
</reference>